<sequence length="71" mass="7605">MRRKQHGFTLIELLVVIAIIAILAALLLPALAKSKSLATGAACQNNQKQLALAWTMYATDNSDKLCGGSTY</sequence>
<dbReference type="GO" id="GO:0015627">
    <property type="term" value="C:type II protein secretion system complex"/>
    <property type="evidence" value="ECO:0007669"/>
    <property type="project" value="InterPro"/>
</dbReference>
<gene>
    <name evidence="2" type="ORF">METZ01_LOCUS153860</name>
</gene>
<organism evidence="2">
    <name type="scientific">marine metagenome</name>
    <dbReference type="NCBI Taxonomy" id="408172"/>
    <lineage>
        <taxon>unclassified sequences</taxon>
        <taxon>metagenomes</taxon>
        <taxon>ecological metagenomes</taxon>
    </lineage>
</organism>
<protein>
    <recommendedName>
        <fullName evidence="3">Prepilin-type N-terminal cleavage/methylation domain-containing protein</fullName>
    </recommendedName>
</protein>
<dbReference type="InterPro" id="IPR000983">
    <property type="entry name" value="Bac_GSPG_pilin"/>
</dbReference>
<dbReference type="PRINTS" id="PR00813">
    <property type="entry name" value="BCTERIALGSPG"/>
</dbReference>
<name>A0A382AHM2_9ZZZZ</name>
<dbReference type="Pfam" id="PF07963">
    <property type="entry name" value="N_methyl"/>
    <property type="match status" value="1"/>
</dbReference>
<reference evidence="2" key="1">
    <citation type="submission" date="2018-05" db="EMBL/GenBank/DDBJ databases">
        <authorList>
            <person name="Lanie J.A."/>
            <person name="Ng W.-L."/>
            <person name="Kazmierczak K.M."/>
            <person name="Andrzejewski T.M."/>
            <person name="Davidsen T.M."/>
            <person name="Wayne K.J."/>
            <person name="Tettelin H."/>
            <person name="Glass J.I."/>
            <person name="Rusch D."/>
            <person name="Podicherti R."/>
            <person name="Tsui H.-C.T."/>
            <person name="Winkler M.E."/>
        </authorList>
    </citation>
    <scope>NUCLEOTIDE SEQUENCE</scope>
</reference>
<dbReference type="InterPro" id="IPR012902">
    <property type="entry name" value="N_methyl_site"/>
</dbReference>
<evidence type="ECO:0000313" key="2">
    <source>
        <dbReference type="EMBL" id="SVB01006.1"/>
    </source>
</evidence>
<accession>A0A382AHM2</accession>
<dbReference type="PANTHER" id="PTHR30093">
    <property type="entry name" value="GENERAL SECRETION PATHWAY PROTEIN G"/>
    <property type="match status" value="1"/>
</dbReference>
<dbReference type="AlphaFoldDB" id="A0A382AHM2"/>
<dbReference type="SUPFAM" id="SSF54523">
    <property type="entry name" value="Pili subunits"/>
    <property type="match status" value="1"/>
</dbReference>
<dbReference type="PROSITE" id="PS00409">
    <property type="entry name" value="PROKAR_NTER_METHYL"/>
    <property type="match status" value="1"/>
</dbReference>
<dbReference type="NCBIfam" id="TIGR02532">
    <property type="entry name" value="IV_pilin_GFxxxE"/>
    <property type="match status" value="1"/>
</dbReference>
<dbReference type="InterPro" id="IPR045584">
    <property type="entry name" value="Pilin-like"/>
</dbReference>
<proteinExistence type="predicted"/>
<dbReference type="EMBL" id="UINC01025434">
    <property type="protein sequence ID" value="SVB01006.1"/>
    <property type="molecule type" value="Genomic_DNA"/>
</dbReference>
<feature type="non-terminal residue" evidence="2">
    <location>
        <position position="71"/>
    </location>
</feature>
<keyword evidence="1" id="KW-0488">Methylation</keyword>
<evidence type="ECO:0000256" key="1">
    <source>
        <dbReference type="ARBA" id="ARBA00022481"/>
    </source>
</evidence>
<dbReference type="PANTHER" id="PTHR30093:SF2">
    <property type="entry name" value="TYPE II SECRETION SYSTEM PROTEIN H"/>
    <property type="match status" value="1"/>
</dbReference>
<evidence type="ECO:0008006" key="3">
    <source>
        <dbReference type="Google" id="ProtNLM"/>
    </source>
</evidence>
<dbReference type="GO" id="GO:0015628">
    <property type="term" value="P:protein secretion by the type II secretion system"/>
    <property type="evidence" value="ECO:0007669"/>
    <property type="project" value="InterPro"/>
</dbReference>
<dbReference type="Gene3D" id="3.30.700.10">
    <property type="entry name" value="Glycoprotein, Type 4 Pilin"/>
    <property type="match status" value="1"/>
</dbReference>